<gene>
    <name evidence="2" type="ORF">BG015_003761</name>
</gene>
<feature type="compositionally biased region" description="Low complexity" evidence="1">
    <location>
        <begin position="1"/>
        <end position="20"/>
    </location>
</feature>
<feature type="region of interest" description="Disordered" evidence="1">
    <location>
        <begin position="1"/>
        <end position="29"/>
    </location>
</feature>
<evidence type="ECO:0000256" key="1">
    <source>
        <dbReference type="SAM" id="MobiDB-lite"/>
    </source>
</evidence>
<accession>A0A9P5V2X2</accession>
<dbReference type="AlphaFoldDB" id="A0A9P5V2X2"/>
<evidence type="ECO:0000313" key="3">
    <source>
        <dbReference type="Proteomes" id="UP000748756"/>
    </source>
</evidence>
<feature type="non-terminal residue" evidence="2">
    <location>
        <position position="78"/>
    </location>
</feature>
<proteinExistence type="predicted"/>
<dbReference type="Proteomes" id="UP000748756">
    <property type="component" value="Unassembled WGS sequence"/>
</dbReference>
<reference evidence="2" key="1">
    <citation type="journal article" date="2020" name="Fungal Divers.">
        <title>Resolving the Mortierellaceae phylogeny through synthesis of multi-gene phylogenetics and phylogenomics.</title>
        <authorList>
            <person name="Vandepol N."/>
            <person name="Liber J."/>
            <person name="Desiro A."/>
            <person name="Na H."/>
            <person name="Kennedy M."/>
            <person name="Barry K."/>
            <person name="Grigoriev I.V."/>
            <person name="Miller A.N."/>
            <person name="O'Donnell K."/>
            <person name="Stajich J.E."/>
            <person name="Bonito G."/>
        </authorList>
    </citation>
    <scope>NUCLEOTIDE SEQUENCE</scope>
    <source>
        <strain evidence="2">NRRL 6426</strain>
    </source>
</reference>
<sequence>MVPTTATAVTATAPSPKASSILSEGPSQGTIESSWISELLASGRTKVTGGAGVGSASGNEGYDDLSPTRYVSIVVNKA</sequence>
<name>A0A9P5V2X2_9FUNG</name>
<protein>
    <submittedName>
        <fullName evidence="2">Uncharacterized protein</fullName>
    </submittedName>
</protein>
<evidence type="ECO:0000313" key="2">
    <source>
        <dbReference type="EMBL" id="KAF9132058.1"/>
    </source>
</evidence>
<comment type="caution">
    <text evidence="2">The sequence shown here is derived from an EMBL/GenBank/DDBJ whole genome shotgun (WGS) entry which is preliminary data.</text>
</comment>
<dbReference type="EMBL" id="JAAAUQ010001857">
    <property type="protein sequence ID" value="KAF9132058.1"/>
    <property type="molecule type" value="Genomic_DNA"/>
</dbReference>
<organism evidence="2 3">
    <name type="scientific">Linnemannia schmuckeri</name>
    <dbReference type="NCBI Taxonomy" id="64567"/>
    <lineage>
        <taxon>Eukaryota</taxon>
        <taxon>Fungi</taxon>
        <taxon>Fungi incertae sedis</taxon>
        <taxon>Mucoromycota</taxon>
        <taxon>Mortierellomycotina</taxon>
        <taxon>Mortierellomycetes</taxon>
        <taxon>Mortierellales</taxon>
        <taxon>Mortierellaceae</taxon>
        <taxon>Linnemannia</taxon>
    </lineage>
</organism>
<keyword evidence="3" id="KW-1185">Reference proteome</keyword>